<dbReference type="InterPro" id="IPR051677">
    <property type="entry name" value="AfsR-DnrI-RedD_regulator"/>
</dbReference>
<dbReference type="Proteomes" id="UP000325849">
    <property type="component" value="Unassembled WGS sequence"/>
</dbReference>
<name>A0A5N8VIS6_9ACTN</name>
<dbReference type="SUPFAM" id="SSF48452">
    <property type="entry name" value="TPR-like"/>
    <property type="match status" value="1"/>
</dbReference>
<dbReference type="InterPro" id="IPR036388">
    <property type="entry name" value="WH-like_DNA-bd_sf"/>
</dbReference>
<dbReference type="Gene3D" id="1.10.10.10">
    <property type="entry name" value="Winged helix-like DNA-binding domain superfamily/Winged helix DNA-binding domain"/>
    <property type="match status" value="1"/>
</dbReference>
<proteinExistence type="predicted"/>
<feature type="region of interest" description="Disordered" evidence="2">
    <location>
        <begin position="238"/>
        <end position="267"/>
    </location>
</feature>
<reference evidence="4 5" key="1">
    <citation type="submission" date="2019-07" db="EMBL/GenBank/DDBJ databases">
        <title>New species of Amycolatopsis and Streptomyces.</title>
        <authorList>
            <person name="Duangmal K."/>
            <person name="Teo W.F.A."/>
            <person name="Lipun K."/>
        </authorList>
    </citation>
    <scope>NUCLEOTIDE SEQUENCE [LARGE SCALE GENOMIC DNA]</scope>
    <source>
        <strain evidence="4 5">NBRC 109810</strain>
    </source>
</reference>
<dbReference type="InterPro" id="IPR011990">
    <property type="entry name" value="TPR-like_helical_dom_sf"/>
</dbReference>
<protein>
    <submittedName>
        <fullName evidence="4">Transcriptional regulator</fullName>
    </submittedName>
</protein>
<keyword evidence="1" id="KW-0902">Two-component regulatory system</keyword>
<dbReference type="RefSeq" id="WP_152890743.1">
    <property type="nucleotide sequence ID" value="NZ_VJZD01000091.1"/>
</dbReference>
<dbReference type="SMART" id="SM01043">
    <property type="entry name" value="BTAD"/>
    <property type="match status" value="1"/>
</dbReference>
<evidence type="ECO:0000256" key="1">
    <source>
        <dbReference type="ARBA" id="ARBA00023012"/>
    </source>
</evidence>
<dbReference type="Gene3D" id="1.25.40.10">
    <property type="entry name" value="Tetratricopeptide repeat domain"/>
    <property type="match status" value="1"/>
</dbReference>
<keyword evidence="5" id="KW-1185">Reference proteome</keyword>
<accession>A0A5N8VIS6</accession>
<evidence type="ECO:0000313" key="5">
    <source>
        <dbReference type="Proteomes" id="UP000325849"/>
    </source>
</evidence>
<evidence type="ECO:0000256" key="2">
    <source>
        <dbReference type="SAM" id="MobiDB-lite"/>
    </source>
</evidence>
<organism evidence="4 5">
    <name type="scientific">Streptomyces adustus</name>
    <dbReference type="NCBI Taxonomy" id="1609272"/>
    <lineage>
        <taxon>Bacteria</taxon>
        <taxon>Bacillati</taxon>
        <taxon>Actinomycetota</taxon>
        <taxon>Actinomycetes</taxon>
        <taxon>Kitasatosporales</taxon>
        <taxon>Streptomycetaceae</taxon>
        <taxon>Streptomyces</taxon>
    </lineage>
</organism>
<dbReference type="AlphaFoldDB" id="A0A5N8VIS6"/>
<evidence type="ECO:0000313" key="4">
    <source>
        <dbReference type="EMBL" id="MPY33875.1"/>
    </source>
</evidence>
<dbReference type="PANTHER" id="PTHR35807">
    <property type="entry name" value="TRANSCRIPTIONAL REGULATOR REDD-RELATED"/>
    <property type="match status" value="1"/>
</dbReference>
<feature type="domain" description="Bacterial transcriptional activator" evidence="3">
    <location>
        <begin position="96"/>
        <end position="235"/>
    </location>
</feature>
<dbReference type="EMBL" id="VJZD01000091">
    <property type="protein sequence ID" value="MPY33875.1"/>
    <property type="molecule type" value="Genomic_DNA"/>
</dbReference>
<dbReference type="InterPro" id="IPR005158">
    <property type="entry name" value="BTAD"/>
</dbReference>
<evidence type="ECO:0000259" key="3">
    <source>
        <dbReference type="SMART" id="SM01043"/>
    </source>
</evidence>
<comment type="caution">
    <text evidence="4">The sequence shown here is derived from an EMBL/GenBank/DDBJ whole genome shotgun (WGS) entry which is preliminary data.</text>
</comment>
<sequence>MSAQGMHLELLGSFRFTCCGRTVALPLGAQRLLAFLALQRNGIHRGVAAEQLWPDCLPSRAGANLRTALCQCRHAHAQAVVVSTSQGLVPSPSVDVDLHHMRNRAHQIVSGAAPLPDDYDETVGDLSDELLPGWFDEWLTLERECWDQMRLHALESLAQQLQTAERYALALQTALAAIAIDPVRETAHRILIETHVAEGNVACAILRFRQYKSFLQQELGVLPSPHMLAVINDIASMQTGPNGPTTHPEDGDGCRNNTVRGDHLLDSRTPNWRDITDTVDR</sequence>
<dbReference type="OrthoDB" id="5509004at2"/>
<dbReference type="Pfam" id="PF03704">
    <property type="entry name" value="BTAD"/>
    <property type="match status" value="1"/>
</dbReference>
<dbReference type="GO" id="GO:0000160">
    <property type="term" value="P:phosphorelay signal transduction system"/>
    <property type="evidence" value="ECO:0007669"/>
    <property type="project" value="UniProtKB-KW"/>
</dbReference>
<gene>
    <name evidence="4" type="ORF">FNH09_22325</name>
</gene>